<evidence type="ECO:0000256" key="8">
    <source>
        <dbReference type="NCBIfam" id="TIGR00188"/>
    </source>
</evidence>
<keyword evidence="10" id="KW-1185">Reference proteome</keyword>
<evidence type="ECO:0000256" key="4">
    <source>
        <dbReference type="ARBA" id="ARBA00022759"/>
    </source>
</evidence>
<keyword evidence="3 7" id="KW-0540">Nuclease</keyword>
<evidence type="ECO:0000256" key="2">
    <source>
        <dbReference type="ARBA" id="ARBA00022694"/>
    </source>
</evidence>
<comment type="subunit">
    <text evidence="7">Consists of a catalytic RNA component (M1 or rnpB) and a protein subunit.</text>
</comment>
<evidence type="ECO:0000256" key="5">
    <source>
        <dbReference type="ARBA" id="ARBA00022801"/>
    </source>
</evidence>
<evidence type="ECO:0000256" key="3">
    <source>
        <dbReference type="ARBA" id="ARBA00022722"/>
    </source>
</evidence>
<dbReference type="EMBL" id="BAAAQR010000002">
    <property type="protein sequence ID" value="GAA2141268.1"/>
    <property type="molecule type" value="Genomic_DNA"/>
</dbReference>
<dbReference type="PANTHER" id="PTHR33992:SF1">
    <property type="entry name" value="RIBONUCLEASE P PROTEIN COMPONENT"/>
    <property type="match status" value="1"/>
</dbReference>
<evidence type="ECO:0000313" key="9">
    <source>
        <dbReference type="EMBL" id="GAA2141268.1"/>
    </source>
</evidence>
<dbReference type="InterPro" id="IPR014721">
    <property type="entry name" value="Ribsml_uS5_D2-typ_fold_subgr"/>
</dbReference>
<evidence type="ECO:0000256" key="1">
    <source>
        <dbReference type="ARBA" id="ARBA00002663"/>
    </source>
</evidence>
<dbReference type="EC" id="3.1.26.5" evidence="7 8"/>
<sequence>MLSAPHRLRDSESFRIAVRRGRRAGSRTLVVHLLDPGPEVRGDRPVVPAARVGFVVSKSVGNAATRNRVKRRLRHLAREHVSSLPGSAVLVVRALPESASSSYEELAADLERCLGRVVVA</sequence>
<dbReference type="PANTHER" id="PTHR33992">
    <property type="entry name" value="RIBONUCLEASE P PROTEIN COMPONENT"/>
    <property type="match status" value="1"/>
</dbReference>
<dbReference type="InterPro" id="IPR000100">
    <property type="entry name" value="RNase_P"/>
</dbReference>
<dbReference type="RefSeq" id="WP_344148960.1">
    <property type="nucleotide sequence ID" value="NZ_BAAAQR010000002.1"/>
</dbReference>
<comment type="catalytic activity">
    <reaction evidence="7">
        <text>Endonucleolytic cleavage of RNA, removing 5'-extranucleotides from tRNA precursor.</text>
        <dbReference type="EC" id="3.1.26.5"/>
    </reaction>
</comment>
<dbReference type="NCBIfam" id="TIGR00188">
    <property type="entry name" value="rnpA"/>
    <property type="match status" value="1"/>
</dbReference>
<evidence type="ECO:0000313" key="10">
    <source>
        <dbReference type="Proteomes" id="UP001501771"/>
    </source>
</evidence>
<keyword evidence="2 7" id="KW-0819">tRNA processing</keyword>
<dbReference type="InterPro" id="IPR020568">
    <property type="entry name" value="Ribosomal_Su5_D2-typ_SF"/>
</dbReference>
<dbReference type="Gene3D" id="3.30.230.10">
    <property type="match status" value="1"/>
</dbReference>
<dbReference type="HAMAP" id="MF_00227">
    <property type="entry name" value="RNase_P"/>
    <property type="match status" value="1"/>
</dbReference>
<keyword evidence="6 7" id="KW-0694">RNA-binding</keyword>
<proteinExistence type="inferred from homology"/>
<evidence type="ECO:0000256" key="6">
    <source>
        <dbReference type="ARBA" id="ARBA00022884"/>
    </source>
</evidence>
<dbReference type="Pfam" id="PF00825">
    <property type="entry name" value="Ribonuclease_P"/>
    <property type="match status" value="1"/>
</dbReference>
<accession>A0ABN2ZF91</accession>
<comment type="function">
    <text evidence="1 7">RNaseP catalyzes the removal of the 5'-leader sequence from pre-tRNA to produce the mature 5'-terminus. It can also cleave other RNA substrates such as 4.5S RNA. The protein component plays an auxiliary but essential role in vivo by binding to the 5'-leader sequence and broadening the substrate specificity of the ribozyme.</text>
</comment>
<keyword evidence="5 7" id="KW-0378">Hydrolase</keyword>
<comment type="caution">
    <text evidence="9">The sequence shown here is derived from an EMBL/GenBank/DDBJ whole genome shotgun (WGS) entry which is preliminary data.</text>
</comment>
<dbReference type="Proteomes" id="UP001501771">
    <property type="component" value="Unassembled WGS sequence"/>
</dbReference>
<dbReference type="InterPro" id="IPR020539">
    <property type="entry name" value="RNase_P_CS"/>
</dbReference>
<name>A0ABN2ZF91_9ACTN</name>
<organism evidence="9 10">
    <name type="scientific">Nocardioides koreensis</name>
    <dbReference type="NCBI Taxonomy" id="433651"/>
    <lineage>
        <taxon>Bacteria</taxon>
        <taxon>Bacillati</taxon>
        <taxon>Actinomycetota</taxon>
        <taxon>Actinomycetes</taxon>
        <taxon>Propionibacteriales</taxon>
        <taxon>Nocardioidaceae</taxon>
        <taxon>Nocardioides</taxon>
    </lineage>
</organism>
<evidence type="ECO:0000256" key="7">
    <source>
        <dbReference type="HAMAP-Rule" id="MF_00227"/>
    </source>
</evidence>
<reference evidence="9 10" key="1">
    <citation type="journal article" date="2019" name="Int. J. Syst. Evol. Microbiol.">
        <title>The Global Catalogue of Microorganisms (GCM) 10K type strain sequencing project: providing services to taxonomists for standard genome sequencing and annotation.</title>
        <authorList>
            <consortium name="The Broad Institute Genomics Platform"/>
            <consortium name="The Broad Institute Genome Sequencing Center for Infectious Disease"/>
            <person name="Wu L."/>
            <person name="Ma J."/>
        </authorList>
    </citation>
    <scope>NUCLEOTIDE SEQUENCE [LARGE SCALE GENOMIC DNA]</scope>
    <source>
        <strain evidence="9 10">JCM 16022</strain>
    </source>
</reference>
<comment type="similarity">
    <text evidence="7">Belongs to the RnpA family.</text>
</comment>
<gene>
    <name evidence="7 9" type="primary">rnpA</name>
    <name evidence="9" type="ORF">GCM10009844_11600</name>
</gene>
<dbReference type="SUPFAM" id="SSF54211">
    <property type="entry name" value="Ribosomal protein S5 domain 2-like"/>
    <property type="match status" value="1"/>
</dbReference>
<dbReference type="PROSITE" id="PS00648">
    <property type="entry name" value="RIBONUCLEASE_P"/>
    <property type="match status" value="1"/>
</dbReference>
<keyword evidence="4 7" id="KW-0255">Endonuclease</keyword>
<protein>
    <recommendedName>
        <fullName evidence="7 8">Ribonuclease P protein component</fullName>
        <shortName evidence="7">RNase P protein</shortName>
        <shortName evidence="7">RNaseP protein</shortName>
        <ecNumber evidence="7 8">3.1.26.5</ecNumber>
    </recommendedName>
    <alternativeName>
        <fullName evidence="7">Protein C5</fullName>
    </alternativeName>
</protein>